<reference evidence="1" key="1">
    <citation type="submission" date="2016-11" db="EMBL/GenBank/DDBJ databases">
        <title>The genome of Nicotiana attenuata.</title>
        <authorList>
            <person name="Xu S."/>
            <person name="Brockmoeller T."/>
            <person name="Gaquerel E."/>
            <person name="Navarro A."/>
            <person name="Kuhl H."/>
            <person name="Gase K."/>
            <person name="Ling Z."/>
            <person name="Zhou W."/>
            <person name="Kreitzer C."/>
            <person name="Stanke M."/>
            <person name="Tang H."/>
            <person name="Lyons E."/>
            <person name="Pandey P."/>
            <person name="Pandey S.P."/>
            <person name="Timmermann B."/>
            <person name="Baldwin I.T."/>
        </authorList>
    </citation>
    <scope>NUCLEOTIDE SEQUENCE [LARGE SCALE GENOMIC DNA]</scope>
    <source>
        <strain evidence="1">UT</strain>
    </source>
</reference>
<protein>
    <submittedName>
        <fullName evidence="1">Uncharacterized protein</fullName>
    </submittedName>
</protein>
<accession>A0A1J6KC17</accession>
<evidence type="ECO:0000313" key="1">
    <source>
        <dbReference type="EMBL" id="OIT27629.1"/>
    </source>
</evidence>
<dbReference type="AlphaFoldDB" id="A0A1J6KC17"/>
<dbReference type="STRING" id="49451.A0A1J6KC17"/>
<organism evidence="1 2">
    <name type="scientific">Nicotiana attenuata</name>
    <name type="common">Coyote tobacco</name>
    <dbReference type="NCBI Taxonomy" id="49451"/>
    <lineage>
        <taxon>Eukaryota</taxon>
        <taxon>Viridiplantae</taxon>
        <taxon>Streptophyta</taxon>
        <taxon>Embryophyta</taxon>
        <taxon>Tracheophyta</taxon>
        <taxon>Spermatophyta</taxon>
        <taxon>Magnoliopsida</taxon>
        <taxon>eudicotyledons</taxon>
        <taxon>Gunneridae</taxon>
        <taxon>Pentapetalae</taxon>
        <taxon>asterids</taxon>
        <taxon>lamiids</taxon>
        <taxon>Solanales</taxon>
        <taxon>Solanaceae</taxon>
        <taxon>Nicotianoideae</taxon>
        <taxon>Nicotianeae</taxon>
        <taxon>Nicotiana</taxon>
    </lineage>
</organism>
<keyword evidence="2" id="KW-1185">Reference proteome</keyword>
<dbReference type="Gramene" id="OIT27629">
    <property type="protein sequence ID" value="OIT27629"/>
    <property type="gene ID" value="A4A49_25767"/>
</dbReference>
<sequence>MSLLHGDGLHDMIITGENDSIDGHGDVWWKYRCIYVIKRGNITMTQAGNKSYTKRQSTVVGWVLLWSFDDCLMDVNVFV</sequence>
<evidence type="ECO:0000313" key="2">
    <source>
        <dbReference type="Proteomes" id="UP000187609"/>
    </source>
</evidence>
<gene>
    <name evidence="1" type="ORF">A4A49_25767</name>
</gene>
<dbReference type="Proteomes" id="UP000187609">
    <property type="component" value="Unassembled WGS sequence"/>
</dbReference>
<comment type="caution">
    <text evidence="1">The sequence shown here is derived from an EMBL/GenBank/DDBJ whole genome shotgun (WGS) entry which is preliminary data.</text>
</comment>
<name>A0A1J6KC17_NICAT</name>
<proteinExistence type="predicted"/>
<dbReference type="EMBL" id="MJEQ01002335">
    <property type="protein sequence ID" value="OIT27629.1"/>
    <property type="molecule type" value="Genomic_DNA"/>
</dbReference>